<feature type="region of interest" description="Disordered" evidence="6">
    <location>
        <begin position="182"/>
        <end position="401"/>
    </location>
</feature>
<dbReference type="SMART" id="SM01027">
    <property type="entry name" value="Beta-Casp"/>
    <property type="match status" value="1"/>
</dbReference>
<dbReference type="InterPro" id="IPR021718">
    <property type="entry name" value="CPSF73-100_C"/>
</dbReference>
<name>A0A4P1QPF2_LUPAN</name>
<protein>
    <recommendedName>
        <fullName evidence="11">Beta-Casp domain-containing protein</fullName>
    </recommendedName>
</protein>
<feature type="compositionally biased region" description="Low complexity" evidence="6">
    <location>
        <begin position="242"/>
        <end position="258"/>
    </location>
</feature>
<dbReference type="GO" id="GO:0004521">
    <property type="term" value="F:RNA endonuclease activity"/>
    <property type="evidence" value="ECO:0007669"/>
    <property type="project" value="TreeGrafter"/>
</dbReference>
<dbReference type="Gene3D" id="3.40.50.10890">
    <property type="match status" value="1"/>
</dbReference>
<sequence length="997" mass="110971">MASSSSIRIRRPLSAALSTFHRSFSATYSSPTSIHRSLSTPSTPTPPPPPPQFQPTRAFRSSPISLLSTRPPSSNIDEIGPDTILFEGCDYNHWLLVMDFPKDNKPSPEEMVRVYEETCAKGFNISVEEAKKKIYACSTTTYTGFQAVMTEEESKKFEGLPGVIFVLPDSYVDPVNKQYGGDQYINGTIIPRPPPIQYGRNQRRQDDRRGPSRYNQQGNQMSNPQGNFSYNNRGPTQGDGRNYGPPQNYNQPQQPHGQAASQNFPPQQNYGQAPPNYPPQHNYGQASPNHPPQHNYGQASPNHPPQQNYGQASQDYPPQQNHGQAPPSYITHPQQQGGHGPASPQYAQQQNFGPPGQGERRNNVPQQNFGPPGQGERRDPATRPGGTGAPQSWDNTSFTPSYMKDFKPSYMEEFEQFGKANPGNYPPKEQTDSQQRHPTPGQGNFTGEIVRQQVCIKDDRIAQWISASDFGSEGHVLGAAMFMVDIAGVRVLYTGDYSREEDRHLRAAETPQFSPDVCIIESTYGVQHHQPRHTREKRFTDIIHSTVSQGGRVLIPVFALGRAQELLLILDEYWASHPELQNIPIYYASPLAKKCLTVYETYTLSMNDRIQNAKSNPFSFKHIKALDNIEHIAPGPCVVMASPGGLQSGLSRQLFDMWCSDKKNACIIPGYMVEGTLAKTIINEPKEVTLMNGLTAPLNMQVHSISFSAHADSAQTSAFLEELNPPNIILVHGEANEMGRLKQKLMTQFSDRNTKILTPKNCQSVQMYFNSQKMAKTIGKLAEKTPEVSETVSGLLVKKGFTYQIMAPDDLHVFSQLSTANVTQRITIPYSGAFSIIQRRLKQIYESVESSVDEESGVPTLQVHERVTVKHESEKHVSLHWTSDPISDMVSDSVVALILNISRDLPKVMAEPDAVKVEEENERKAEKVMHALLISLFGDVKMGENGKLVISIDGNVAELNKESGEVESENEGLKERVKTAFRRIQSSVKPIPLSAPY</sequence>
<dbReference type="InterPro" id="IPR011108">
    <property type="entry name" value="RMMBL"/>
</dbReference>
<feature type="compositionally biased region" description="Pro residues" evidence="6">
    <location>
        <begin position="43"/>
        <end position="53"/>
    </location>
</feature>
<feature type="domain" description="Pre-mRNA 3'-end-processing endonuclease polyadenylation factor C-term" evidence="8">
    <location>
        <begin position="788"/>
        <end position="991"/>
    </location>
</feature>
<feature type="compositionally biased region" description="Polar residues" evidence="6">
    <location>
        <begin position="295"/>
        <end position="323"/>
    </location>
</feature>
<evidence type="ECO:0000256" key="2">
    <source>
        <dbReference type="ARBA" id="ARBA00022664"/>
    </source>
</evidence>
<dbReference type="InterPro" id="IPR054059">
    <property type="entry name" value="MORF/ORRM1/DAG-like_MORF"/>
</dbReference>
<keyword evidence="10" id="KW-1185">Reference proteome</keyword>
<feature type="compositionally biased region" description="Polar residues" evidence="6">
    <location>
        <begin position="389"/>
        <end position="400"/>
    </location>
</feature>
<dbReference type="AlphaFoldDB" id="A0A4P1QPF2"/>
<feature type="compositionally biased region" description="Polar residues" evidence="6">
    <location>
        <begin position="25"/>
        <end position="38"/>
    </location>
</feature>
<feature type="region of interest" description="Disordered" evidence="6">
    <location>
        <begin position="417"/>
        <end position="445"/>
    </location>
</feature>
<dbReference type="FunFam" id="3.40.50.10890:FF:000001">
    <property type="entry name" value="Cleavage and polyadenylation specificity factor subunit 3"/>
    <property type="match status" value="1"/>
</dbReference>
<feature type="compositionally biased region" description="Polar residues" evidence="6">
    <location>
        <begin position="436"/>
        <end position="445"/>
    </location>
</feature>
<dbReference type="Pfam" id="PF07521">
    <property type="entry name" value="RMMBL"/>
    <property type="match status" value="1"/>
</dbReference>
<keyword evidence="5" id="KW-0539">Nucleus</keyword>
<feature type="region of interest" description="Disordered" evidence="6">
    <location>
        <begin position="25"/>
        <end position="58"/>
    </location>
</feature>
<dbReference type="Pfam" id="PF21864">
    <property type="entry name" value="MORF_dom"/>
    <property type="match status" value="1"/>
</dbReference>
<evidence type="ECO:0000313" key="10">
    <source>
        <dbReference type="Proteomes" id="UP000188354"/>
    </source>
</evidence>
<evidence type="ECO:0000313" key="9">
    <source>
        <dbReference type="EMBL" id="OIV91526.1"/>
    </source>
</evidence>
<dbReference type="STRING" id="3871.A0A4P1QPF2"/>
<keyword evidence="2" id="KW-0507">mRNA processing</keyword>
<dbReference type="InterPro" id="IPR036866">
    <property type="entry name" value="RibonucZ/Hydroxyglut_hydro"/>
</dbReference>
<keyword evidence="4" id="KW-0378">Hydrolase</keyword>
<dbReference type="InterPro" id="IPR050698">
    <property type="entry name" value="MBL"/>
</dbReference>
<dbReference type="GO" id="GO:0003723">
    <property type="term" value="F:RNA binding"/>
    <property type="evidence" value="ECO:0007669"/>
    <property type="project" value="TreeGrafter"/>
</dbReference>
<dbReference type="Proteomes" id="UP000188354">
    <property type="component" value="Chromosome LG19"/>
</dbReference>
<evidence type="ECO:0000256" key="3">
    <source>
        <dbReference type="ARBA" id="ARBA00022722"/>
    </source>
</evidence>
<dbReference type="EMBL" id="CM007379">
    <property type="protein sequence ID" value="OIV91526.1"/>
    <property type="molecule type" value="Genomic_DNA"/>
</dbReference>
<dbReference type="Pfam" id="PF11718">
    <property type="entry name" value="CPSF73-100_C"/>
    <property type="match status" value="1"/>
</dbReference>
<dbReference type="PANTHER" id="PTHR11203:SF11">
    <property type="entry name" value="CLEAVAGE AND POLYADENYLATION SPECIFICITY FACTOR SUBUNIT 3"/>
    <property type="match status" value="1"/>
</dbReference>
<feature type="domain" description="Beta-Casp" evidence="7">
    <location>
        <begin position="563"/>
        <end position="681"/>
    </location>
</feature>
<evidence type="ECO:0008006" key="11">
    <source>
        <dbReference type="Google" id="ProtNLM"/>
    </source>
</evidence>
<proteinExistence type="predicted"/>
<dbReference type="GO" id="GO:0006398">
    <property type="term" value="P:mRNA 3'-end processing by stem-loop binding and cleavage"/>
    <property type="evidence" value="ECO:0007669"/>
    <property type="project" value="TreeGrafter"/>
</dbReference>
<evidence type="ECO:0000256" key="6">
    <source>
        <dbReference type="SAM" id="MobiDB-lite"/>
    </source>
</evidence>
<keyword evidence="3" id="KW-0540">Nuclease</keyword>
<dbReference type="Pfam" id="PF10996">
    <property type="entry name" value="Beta-Casp"/>
    <property type="match status" value="1"/>
</dbReference>
<accession>A0A4P1QPF2</accession>
<gene>
    <name evidence="9" type="ORF">TanjilG_08938</name>
</gene>
<comment type="subcellular location">
    <subcellularLocation>
        <location evidence="1">Nucleus</location>
    </subcellularLocation>
</comment>
<organism evidence="9 10">
    <name type="scientific">Lupinus angustifolius</name>
    <name type="common">Narrow-leaved blue lupine</name>
    <dbReference type="NCBI Taxonomy" id="3871"/>
    <lineage>
        <taxon>Eukaryota</taxon>
        <taxon>Viridiplantae</taxon>
        <taxon>Streptophyta</taxon>
        <taxon>Embryophyta</taxon>
        <taxon>Tracheophyta</taxon>
        <taxon>Spermatophyta</taxon>
        <taxon>Magnoliopsida</taxon>
        <taxon>eudicotyledons</taxon>
        <taxon>Gunneridae</taxon>
        <taxon>Pentapetalae</taxon>
        <taxon>rosids</taxon>
        <taxon>fabids</taxon>
        <taxon>Fabales</taxon>
        <taxon>Fabaceae</taxon>
        <taxon>Papilionoideae</taxon>
        <taxon>50 kb inversion clade</taxon>
        <taxon>genistoids sensu lato</taxon>
        <taxon>core genistoids</taxon>
        <taxon>Genisteae</taxon>
        <taxon>Lupinus</taxon>
    </lineage>
</organism>
<dbReference type="GO" id="GO:0005847">
    <property type="term" value="C:mRNA cleavage and polyadenylation specificity factor complex"/>
    <property type="evidence" value="ECO:0007669"/>
    <property type="project" value="TreeGrafter"/>
</dbReference>
<dbReference type="InterPro" id="IPR022712">
    <property type="entry name" value="Beta_Casp"/>
</dbReference>
<evidence type="ECO:0000256" key="5">
    <source>
        <dbReference type="ARBA" id="ARBA00023242"/>
    </source>
</evidence>
<evidence type="ECO:0000256" key="1">
    <source>
        <dbReference type="ARBA" id="ARBA00004123"/>
    </source>
</evidence>
<feature type="compositionally biased region" description="Polar residues" evidence="6">
    <location>
        <begin position="213"/>
        <end position="235"/>
    </location>
</feature>
<evidence type="ECO:0000259" key="7">
    <source>
        <dbReference type="SMART" id="SM01027"/>
    </source>
</evidence>
<evidence type="ECO:0000256" key="4">
    <source>
        <dbReference type="ARBA" id="ARBA00022801"/>
    </source>
</evidence>
<dbReference type="SUPFAM" id="SSF56281">
    <property type="entry name" value="Metallo-hydrolase/oxidoreductase"/>
    <property type="match status" value="1"/>
</dbReference>
<dbReference type="SMART" id="SM01098">
    <property type="entry name" value="CPSF73-100_C"/>
    <property type="match status" value="1"/>
</dbReference>
<feature type="compositionally biased region" description="Polar residues" evidence="6">
    <location>
        <begin position="259"/>
        <end position="271"/>
    </location>
</feature>
<dbReference type="Gene3D" id="3.60.15.10">
    <property type="entry name" value="Ribonuclease Z/Hydroxyacylglutathione hydrolase-like"/>
    <property type="match status" value="1"/>
</dbReference>
<dbReference type="GO" id="GO:0004534">
    <property type="term" value="F:5'-3' RNA exonuclease activity"/>
    <property type="evidence" value="ECO:0007669"/>
    <property type="project" value="TreeGrafter"/>
</dbReference>
<reference evidence="9 10" key="1">
    <citation type="journal article" date="2017" name="Plant Biotechnol. J.">
        <title>A comprehensive draft genome sequence for lupin (Lupinus angustifolius), an emerging health food: insights into plant-microbe interactions and legume evolution.</title>
        <authorList>
            <person name="Hane J.K."/>
            <person name="Ming Y."/>
            <person name="Kamphuis L.G."/>
            <person name="Nelson M.N."/>
            <person name="Garg G."/>
            <person name="Atkins C.A."/>
            <person name="Bayer P.E."/>
            <person name="Bravo A."/>
            <person name="Bringans S."/>
            <person name="Cannon S."/>
            <person name="Edwards D."/>
            <person name="Foley R."/>
            <person name="Gao L.L."/>
            <person name="Harrison M.J."/>
            <person name="Huang W."/>
            <person name="Hurgobin B."/>
            <person name="Li S."/>
            <person name="Liu C.W."/>
            <person name="McGrath A."/>
            <person name="Morahan G."/>
            <person name="Murray J."/>
            <person name="Weller J."/>
            <person name="Jian J."/>
            <person name="Singh K.B."/>
        </authorList>
    </citation>
    <scope>NUCLEOTIDE SEQUENCE [LARGE SCALE GENOMIC DNA]</scope>
    <source>
        <strain evidence="10">cv. Tanjil</strain>
        <tissue evidence="9">Whole plant</tissue>
    </source>
</reference>
<evidence type="ECO:0000259" key="8">
    <source>
        <dbReference type="SMART" id="SM01098"/>
    </source>
</evidence>
<dbReference type="Gramene" id="OIV91526">
    <property type="protein sequence ID" value="OIV91526"/>
    <property type="gene ID" value="TanjilG_08938"/>
</dbReference>
<dbReference type="PANTHER" id="PTHR11203">
    <property type="entry name" value="CLEAVAGE AND POLYADENYLATION SPECIFICITY FACTOR FAMILY MEMBER"/>
    <property type="match status" value="1"/>
</dbReference>